<evidence type="ECO:0000313" key="1">
    <source>
        <dbReference type="EMBL" id="SIT93823.1"/>
    </source>
</evidence>
<evidence type="ECO:0000313" key="2">
    <source>
        <dbReference type="Proteomes" id="UP000187181"/>
    </source>
</evidence>
<accession>A0A1R3XQX0</accession>
<dbReference type="EMBL" id="FTPP01000003">
    <property type="protein sequence ID" value="SIT93823.1"/>
    <property type="molecule type" value="Genomic_DNA"/>
</dbReference>
<dbReference type="InterPro" id="IPR014985">
    <property type="entry name" value="WbqC"/>
</dbReference>
<dbReference type="OrthoDB" id="3611744at2"/>
<proteinExistence type="predicted"/>
<organism evidence="1 2">
    <name type="scientific">Pontibacter indicus</name>
    <dbReference type="NCBI Taxonomy" id="1317125"/>
    <lineage>
        <taxon>Bacteria</taxon>
        <taxon>Pseudomonadati</taxon>
        <taxon>Bacteroidota</taxon>
        <taxon>Cytophagia</taxon>
        <taxon>Cytophagales</taxon>
        <taxon>Hymenobacteraceae</taxon>
        <taxon>Pontibacter</taxon>
    </lineage>
</organism>
<dbReference type="STRING" id="1317125.SAMN05444128_3235"/>
<protein>
    <submittedName>
        <fullName evidence="1">WbqC-like protein family protein</fullName>
    </submittedName>
</protein>
<dbReference type="Proteomes" id="UP000187181">
    <property type="component" value="Unassembled WGS sequence"/>
</dbReference>
<dbReference type="AlphaFoldDB" id="A0A1R3XQX0"/>
<dbReference type="Pfam" id="PF08889">
    <property type="entry name" value="WbqC"/>
    <property type="match status" value="1"/>
</dbReference>
<reference evidence="2" key="1">
    <citation type="submission" date="2017-01" db="EMBL/GenBank/DDBJ databases">
        <authorList>
            <person name="Varghese N."/>
            <person name="Submissions S."/>
        </authorList>
    </citation>
    <scope>NUCLEOTIDE SEQUENCE [LARGE SCALE GENOMIC DNA]</scope>
    <source>
        <strain evidence="2">LP100</strain>
    </source>
</reference>
<name>A0A1R3XQX0_9BACT</name>
<keyword evidence="2" id="KW-1185">Reference proteome</keyword>
<gene>
    <name evidence="1" type="ORF">SAMN05444128_3235</name>
</gene>
<sequence>MKLAIMQPYFFPYIGYFQLINSVDKFIVYDDVTFIKQGWINRNNILLNRKPHLFTVPLESASSFNFIKDTRLNQKFYSTWAEKFTKTLEQNYKRAPLLNATMTLVEEVLSTPTDTVSGLALKSLTLISDYLGINTEIIPSSVSYGNTHLKGQARVLDICKQEHALHYINPIGGQELYSKGDFLEHGLKLNFIKPNASTYRQFDNDEFVPWLSIIDVLMFNDRKVVRQMLEDYELI</sequence>
<dbReference type="RefSeq" id="WP_076670954.1">
    <property type="nucleotide sequence ID" value="NZ_FTPP01000003.1"/>
</dbReference>